<feature type="compositionally biased region" description="Low complexity" evidence="1">
    <location>
        <begin position="155"/>
        <end position="166"/>
    </location>
</feature>
<keyword evidence="3" id="KW-0131">Cell cycle</keyword>
<keyword evidence="2" id="KW-0472">Membrane</keyword>
<keyword evidence="3" id="KW-0132">Cell division</keyword>
<evidence type="ECO:0000256" key="1">
    <source>
        <dbReference type="SAM" id="MobiDB-lite"/>
    </source>
</evidence>
<feature type="region of interest" description="Disordered" evidence="1">
    <location>
        <begin position="151"/>
        <end position="182"/>
    </location>
</feature>
<sequence>MDELKPDTSERRPTRPRKASSAHKVPVSLQHMMMGIGILVLLLGIGSALKSADSGSEKSAQQPAAPATGGSTGDGEKNIDLSGFSSMSWQSDQPTTTENSAPATGQPASPQDVSVPPISPTPTDAPQTQTPANQQRVELLGDLSNALSNYQEQVDAAAQAGQDGSSLPTDATTVAPSGETPR</sequence>
<keyword evidence="4" id="KW-1185">Reference proteome</keyword>
<proteinExistence type="predicted"/>
<keyword evidence="2" id="KW-0812">Transmembrane</keyword>
<evidence type="ECO:0000313" key="3">
    <source>
        <dbReference type="EMBL" id="RAP72731.1"/>
    </source>
</evidence>
<dbReference type="GO" id="GO:0051301">
    <property type="term" value="P:cell division"/>
    <property type="evidence" value="ECO:0007669"/>
    <property type="project" value="UniProtKB-KW"/>
</dbReference>
<feature type="compositionally biased region" description="Polar residues" evidence="1">
    <location>
        <begin position="83"/>
        <end position="112"/>
    </location>
</feature>
<dbReference type="EMBL" id="LJAM02000016">
    <property type="protein sequence ID" value="RAP72731.1"/>
    <property type="molecule type" value="Genomic_DNA"/>
</dbReference>
<feature type="compositionally biased region" description="Polar residues" evidence="1">
    <location>
        <begin position="53"/>
        <end position="62"/>
    </location>
</feature>
<dbReference type="Proteomes" id="UP000244334">
    <property type="component" value="Unassembled WGS sequence"/>
</dbReference>
<name>A0A328TUF7_9GAMM</name>
<feature type="compositionally biased region" description="Basic and acidic residues" evidence="1">
    <location>
        <begin position="1"/>
        <end position="13"/>
    </location>
</feature>
<keyword evidence="2" id="KW-1133">Transmembrane helix</keyword>
<accession>A0A328TUF7</accession>
<evidence type="ECO:0000313" key="4">
    <source>
        <dbReference type="Proteomes" id="UP000244334"/>
    </source>
</evidence>
<feature type="region of interest" description="Disordered" evidence="1">
    <location>
        <begin position="49"/>
        <end position="136"/>
    </location>
</feature>
<organism evidence="3 4">
    <name type="scientific">Candidatus Erwinia dacicola</name>
    <dbReference type="NCBI Taxonomy" id="252393"/>
    <lineage>
        <taxon>Bacteria</taxon>
        <taxon>Pseudomonadati</taxon>
        <taxon>Pseudomonadota</taxon>
        <taxon>Gammaproteobacteria</taxon>
        <taxon>Enterobacterales</taxon>
        <taxon>Erwiniaceae</taxon>
        <taxon>Erwinia</taxon>
    </lineage>
</organism>
<feature type="compositionally biased region" description="Low complexity" evidence="1">
    <location>
        <begin position="121"/>
        <end position="135"/>
    </location>
</feature>
<dbReference type="AlphaFoldDB" id="A0A328TUF7"/>
<feature type="transmembrane region" description="Helical" evidence="2">
    <location>
        <begin position="29"/>
        <end position="49"/>
    </location>
</feature>
<feature type="region of interest" description="Disordered" evidence="1">
    <location>
        <begin position="1"/>
        <end position="26"/>
    </location>
</feature>
<protein>
    <submittedName>
        <fullName evidence="3">Cell division protein DamX</fullName>
    </submittedName>
</protein>
<reference evidence="3" key="1">
    <citation type="submission" date="2018-04" db="EMBL/GenBank/DDBJ databases">
        <title>Genomes of the Obligate Erwinia dacicola and Facultative Enterobacter sp. OLF Endosymbionts of the Olive Fruit fly, Bactrocera oleae.</title>
        <authorList>
            <person name="Estes A.M."/>
            <person name="Hearn D.J."/>
            <person name="Agarwal S."/>
            <person name="Pierson E.A."/>
            <person name="Dunning-Hotopp J.C."/>
        </authorList>
    </citation>
    <scope>NUCLEOTIDE SEQUENCE [LARGE SCALE GENOMIC DNA]</scope>
    <source>
        <strain evidence="3">Oroville</strain>
    </source>
</reference>
<evidence type="ECO:0000256" key="2">
    <source>
        <dbReference type="SAM" id="Phobius"/>
    </source>
</evidence>
<gene>
    <name evidence="3" type="ORF">ACZ87_00436</name>
</gene>
<comment type="caution">
    <text evidence="3">The sequence shown here is derived from an EMBL/GenBank/DDBJ whole genome shotgun (WGS) entry which is preliminary data.</text>
</comment>